<dbReference type="RefSeq" id="WP_054602781.1">
    <property type="nucleotide sequence ID" value="NZ_CP011269.1"/>
</dbReference>
<protein>
    <submittedName>
        <fullName evidence="1">PiuB-like protein</fullName>
    </submittedName>
</protein>
<organism evidence="1 2">
    <name type="scientific">Mycolicibacterium fortuitum</name>
    <name type="common">Mycobacterium fortuitum</name>
    <dbReference type="NCBI Taxonomy" id="1766"/>
    <lineage>
        <taxon>Bacteria</taxon>
        <taxon>Bacillati</taxon>
        <taxon>Actinomycetota</taxon>
        <taxon>Actinomycetes</taxon>
        <taxon>Mycobacteriales</taxon>
        <taxon>Mycobacteriaceae</taxon>
        <taxon>Mycolicibacterium</taxon>
    </lineage>
</organism>
<dbReference type="Pfam" id="PF03929">
    <property type="entry name" value="PepSY_TM"/>
    <property type="match status" value="1"/>
</dbReference>
<name>A0A0N9Y986_MYCFO</name>
<gene>
    <name evidence="1" type="ORF">XA26_40960</name>
</gene>
<dbReference type="EMBL" id="CP011269">
    <property type="protein sequence ID" value="ALI27905.1"/>
    <property type="molecule type" value="Genomic_DNA"/>
</dbReference>
<dbReference type="STRING" id="1766.XA26_40960"/>
<proteinExistence type="predicted"/>
<keyword evidence="2" id="KW-1185">Reference proteome</keyword>
<dbReference type="Proteomes" id="UP000057134">
    <property type="component" value="Chromosome"/>
</dbReference>
<dbReference type="PATRIC" id="fig|1766.6.peg.4072"/>
<evidence type="ECO:0000313" key="1">
    <source>
        <dbReference type="EMBL" id="ALI27905.1"/>
    </source>
</evidence>
<dbReference type="InterPro" id="IPR005625">
    <property type="entry name" value="PepSY-ass_TM"/>
</dbReference>
<sequence>MGQNPSTATDETPTSASSPSATAAHYRAFLLRLHFYAGIFVGPFLLVAAISGGLYAIAPSIEQFAYRDTLRTHSSGEMVPVAEQVRAAQSERPDLTVTAVRPAAKAGDTTRVMFDDPALGESERHAVFIDPVTAATCGQLTVYGSSGALPLRTWIDQLHRSLHLGEPGRIYSELAASWLWLIALAGVLLWGGRYRRMSRRGGTKPRLLTVDRTAGGRARTLNWHGAVGLWIAVGLLFLSATGLTWSRFAGDNVTALRSALSWTTPTVSTTVNGAAQASTPEPSSGHEGHGVTAAVQHDGAPMVDDIDRVLKAARDAGVGGDVEVSIPRNPDTAFTVAQTRQPWVMSNNAVAVDGPSARVTDVSWFADWPVAAKLSAWGIQLHMGLLFGFTNQLVLLGLAVALVTVIVRGYLLCWRRRPVGRVPVGAVPRRGVLTGLPPAAAVAVVLTSAAVGWFVPLLGASLVAFVVVDVALGWRQHRRRRHQS</sequence>
<dbReference type="AlphaFoldDB" id="A0A0N9Y986"/>
<dbReference type="PANTHER" id="PTHR34219">
    <property type="entry name" value="IRON-REGULATED INNER MEMBRANE PROTEIN-RELATED"/>
    <property type="match status" value="1"/>
</dbReference>
<evidence type="ECO:0000313" key="2">
    <source>
        <dbReference type="Proteomes" id="UP000057134"/>
    </source>
</evidence>
<dbReference type="PANTHER" id="PTHR34219:SF1">
    <property type="entry name" value="PEPSY DOMAIN-CONTAINING PROTEIN"/>
    <property type="match status" value="1"/>
</dbReference>
<reference evidence="1 2" key="1">
    <citation type="journal article" date="2015" name="MBio">
        <title>Enzymatic Degradation of Phenazines Can Generate Energy and Protect Sensitive Organisms from Toxicity.</title>
        <authorList>
            <person name="Costa K.C."/>
            <person name="Bergkessel M."/>
            <person name="Saunders S."/>
            <person name="Korlach J."/>
            <person name="Newman D.K."/>
        </authorList>
    </citation>
    <scope>NUCLEOTIDE SEQUENCE [LARGE SCALE GENOMIC DNA]</scope>
    <source>
        <strain evidence="1 2">CT6</strain>
    </source>
</reference>
<dbReference type="KEGG" id="mft:XA26_40960"/>
<accession>A0A0N9Y986</accession>